<keyword evidence="2" id="KW-1185">Reference proteome</keyword>
<evidence type="ECO:0000313" key="2">
    <source>
        <dbReference type="Proteomes" id="UP001163739"/>
    </source>
</evidence>
<dbReference type="Pfam" id="PF11348">
    <property type="entry name" value="DUF3150"/>
    <property type="match status" value="1"/>
</dbReference>
<dbReference type="Proteomes" id="UP001163739">
    <property type="component" value="Chromosome"/>
</dbReference>
<sequence>MEFIHGTTLVHLKIRCWSGEKKASRDHDIKLGLNGELPPQKLLDLGRKKIFPPKAFDPLARERKAAERACLSIGTRFMGGYAIPDEDVDEIVIKLDSIKEKFRLALADFLSDFDRNKEDWLSDNVEFAHIIRDQVPDREAVEKSFDFSFTLYKMQPVEGFEPDADDVANQVLHEIGMTCKEMSNRLLDRKTAISGKKLKEQVEPLIKKLDTLSFGNGRILKVLNEFRALHNSVPLERIDQDHPSHSQTVLFLSMCADSEKLERIIDGQLSVAKLIQSSQPPAPSQDAVGSDLSTTKPAAAMSSIASAGAYF</sequence>
<organism evidence="1 2">
    <name type="scientific">Alkalimarinus alittae</name>
    <dbReference type="NCBI Taxonomy" id="2961619"/>
    <lineage>
        <taxon>Bacteria</taxon>
        <taxon>Pseudomonadati</taxon>
        <taxon>Pseudomonadota</taxon>
        <taxon>Gammaproteobacteria</taxon>
        <taxon>Alteromonadales</taxon>
        <taxon>Alteromonadaceae</taxon>
        <taxon>Alkalimarinus</taxon>
    </lineage>
</organism>
<evidence type="ECO:0000313" key="1">
    <source>
        <dbReference type="EMBL" id="UZE97264.1"/>
    </source>
</evidence>
<dbReference type="InterPro" id="IPR021496">
    <property type="entry name" value="DUF3150"/>
</dbReference>
<name>A0ABY6N5K7_9ALTE</name>
<accession>A0ABY6N5K7</accession>
<dbReference type="EMBL" id="CP100390">
    <property type="protein sequence ID" value="UZE97264.1"/>
    <property type="molecule type" value="Genomic_DNA"/>
</dbReference>
<protein>
    <submittedName>
        <fullName evidence="1">DUF3150 domain-containing protein</fullName>
    </submittedName>
</protein>
<dbReference type="RefSeq" id="WP_265048743.1">
    <property type="nucleotide sequence ID" value="NZ_CP100390.1"/>
</dbReference>
<proteinExistence type="predicted"/>
<reference evidence="1" key="1">
    <citation type="submission" date="2022-06" db="EMBL/GenBank/DDBJ databases">
        <title>Alkalimarinus sp. nov., isolated from gut of a Alitta virens.</title>
        <authorList>
            <person name="Yang A.I."/>
            <person name="Shin N.-R."/>
        </authorList>
    </citation>
    <scope>NUCLEOTIDE SEQUENCE</scope>
    <source>
        <strain evidence="1">A2M4</strain>
    </source>
</reference>
<gene>
    <name evidence="1" type="ORF">NKI27_05805</name>
</gene>